<evidence type="ECO:0000259" key="4">
    <source>
        <dbReference type="SMART" id="SM00927"/>
    </source>
</evidence>
<dbReference type="EMBL" id="FNIZ01000007">
    <property type="protein sequence ID" value="SDO74218.1"/>
    <property type="molecule type" value="Genomic_DNA"/>
</dbReference>
<keyword evidence="6" id="KW-1185">Reference proteome</keyword>
<organism evidence="5 6">
    <name type="scientific">Halobacillus aidingensis</name>
    <dbReference type="NCBI Taxonomy" id="240303"/>
    <lineage>
        <taxon>Bacteria</taxon>
        <taxon>Bacillati</taxon>
        <taxon>Bacillota</taxon>
        <taxon>Bacilli</taxon>
        <taxon>Bacillales</taxon>
        <taxon>Bacillaceae</taxon>
        <taxon>Halobacillus</taxon>
    </lineage>
</organism>
<dbReference type="CDD" id="cd22356">
    <property type="entry name" value="Sau3AI_N-like"/>
    <property type="match status" value="1"/>
</dbReference>
<dbReference type="SMART" id="SM00927">
    <property type="entry name" value="MutH"/>
    <property type="match status" value="1"/>
</dbReference>
<evidence type="ECO:0000256" key="2">
    <source>
        <dbReference type="ARBA" id="ARBA00022759"/>
    </source>
</evidence>
<dbReference type="AlphaFoldDB" id="A0A1H0M184"/>
<dbReference type="Pfam" id="PF02976">
    <property type="entry name" value="MutH"/>
    <property type="match status" value="1"/>
</dbReference>
<dbReference type="SUPFAM" id="SSF52980">
    <property type="entry name" value="Restriction endonuclease-like"/>
    <property type="match status" value="2"/>
</dbReference>
<sequence>MIFETEGMLLEYTEGIVGRTFREIDKTGILEGKNSDKGRLGKAVEEGFYGYELNSNPEADFDNLGIELKVSGFNRLKDGSWSAKERLSLSMINYNEIIHEEFEFSKLIAKNKKILIIWYEYVKGVEYADFVIRDYQIYDMTKDEKIIENDFNTIKQKVIEGEAHKLSEGDSVILGAATKGQKGQKAGQPNSHVLAPTRAFSLKNSFFRGILRDHLKGVTYHHRNLEFVTPESYVWNRITRFRGMSQLEILESLTGRDVSEKVPKQIGKMVSDALIGKDKDLADRHEVFSKSTYMIKNIPVKNGTIPMEKATFSTLKFEDFSTDWEESEWKTFFEEVTFLYITWVGQKDGVKLKNGERLLDRVYKITFTEDEVESFRKTYDLIKKAIEQRDISFLPKSSSEISNGLDLVISTKSNKGGVYERFFEDKKENCFMLNKDFIKRKLEDATRE</sequence>
<dbReference type="GO" id="GO:0004519">
    <property type="term" value="F:endonuclease activity"/>
    <property type="evidence" value="ECO:0007669"/>
    <property type="project" value="UniProtKB-KW"/>
</dbReference>
<evidence type="ECO:0000256" key="3">
    <source>
        <dbReference type="ARBA" id="ARBA00022801"/>
    </source>
</evidence>
<evidence type="ECO:0000313" key="6">
    <source>
        <dbReference type="Proteomes" id="UP000198860"/>
    </source>
</evidence>
<dbReference type="GO" id="GO:0003677">
    <property type="term" value="F:DNA binding"/>
    <property type="evidence" value="ECO:0007669"/>
    <property type="project" value="InterPro"/>
</dbReference>
<gene>
    <name evidence="5" type="ORF">SAMN05421677_107194</name>
</gene>
<accession>A0A1H0M184</accession>
<name>A0A1H0M184_HALAD</name>
<evidence type="ECO:0000256" key="1">
    <source>
        <dbReference type="ARBA" id="ARBA00022722"/>
    </source>
</evidence>
<dbReference type="OrthoDB" id="3188707at2"/>
<dbReference type="GO" id="GO:0016787">
    <property type="term" value="F:hydrolase activity"/>
    <property type="evidence" value="ECO:0007669"/>
    <property type="project" value="UniProtKB-KW"/>
</dbReference>
<dbReference type="InterPro" id="IPR011337">
    <property type="entry name" value="DNA_rep_MutH/RE_typeII_Sau3AI"/>
</dbReference>
<dbReference type="RefSeq" id="WP_089652247.1">
    <property type="nucleotide sequence ID" value="NZ_FNIZ01000007.1"/>
</dbReference>
<keyword evidence="3" id="KW-0378">Hydrolase</keyword>
<dbReference type="Proteomes" id="UP000198860">
    <property type="component" value="Unassembled WGS sequence"/>
</dbReference>
<dbReference type="STRING" id="240303.SAMN05421677_107194"/>
<dbReference type="Gene3D" id="3.40.600.10">
    <property type="entry name" value="DNA mismatch repair MutH/Restriction endonuclease, type II"/>
    <property type="match status" value="2"/>
</dbReference>
<proteinExistence type="predicted"/>
<feature type="domain" description="DNA mismatch repair MutH/Type II restriction enzyme Sau3AI" evidence="4">
    <location>
        <begin position="49"/>
        <end position="150"/>
    </location>
</feature>
<keyword evidence="2" id="KW-0255">Endonuclease</keyword>
<protein>
    <submittedName>
        <fullName evidence="5">DNA mismatch repair protein MutH</fullName>
    </submittedName>
</protein>
<keyword evidence="1" id="KW-0540">Nuclease</keyword>
<dbReference type="InterPro" id="IPR037057">
    <property type="entry name" value="DNA_rep_MutH/T2_RE_sf"/>
</dbReference>
<evidence type="ECO:0000313" key="5">
    <source>
        <dbReference type="EMBL" id="SDO74218.1"/>
    </source>
</evidence>
<dbReference type="InterPro" id="IPR011335">
    <property type="entry name" value="Restrct_endonuc-II-like"/>
</dbReference>
<reference evidence="6" key="1">
    <citation type="submission" date="2016-10" db="EMBL/GenBank/DDBJ databases">
        <authorList>
            <person name="Varghese N."/>
            <person name="Submissions S."/>
        </authorList>
    </citation>
    <scope>NUCLEOTIDE SEQUENCE [LARGE SCALE GENOMIC DNA]</scope>
    <source>
        <strain evidence="6">CGMCC 1.3703</strain>
    </source>
</reference>
<dbReference type="NCBIfam" id="NF040973">
    <property type="entry name" value="restrict_Sau3AI"/>
    <property type="match status" value="1"/>
</dbReference>